<gene>
    <name evidence="12" type="primary">hypF</name>
    <name evidence="12" type="ORF">ENO08_05855</name>
</gene>
<dbReference type="Proteomes" id="UP000886069">
    <property type="component" value="Unassembled WGS sequence"/>
</dbReference>
<dbReference type="InterPro" id="IPR055128">
    <property type="entry name" value="HypF_C_2"/>
</dbReference>
<feature type="domain" description="Acylphosphatase-like" evidence="10">
    <location>
        <begin position="13"/>
        <end position="99"/>
    </location>
</feature>
<protein>
    <recommendedName>
        <fullName evidence="8">Carbamoyltransferase</fullName>
        <ecNumber evidence="8">6.2.-.-</ecNumber>
    </recommendedName>
</protein>
<evidence type="ECO:0000256" key="6">
    <source>
        <dbReference type="ARBA" id="ARBA00022833"/>
    </source>
</evidence>
<keyword evidence="3" id="KW-0436">Ligase</keyword>
<evidence type="ECO:0000256" key="8">
    <source>
        <dbReference type="PIRNR" id="PIRNR006256"/>
    </source>
</evidence>
<evidence type="ECO:0000259" key="11">
    <source>
        <dbReference type="PROSITE" id="PS51163"/>
    </source>
</evidence>
<dbReference type="Pfam" id="PF01300">
    <property type="entry name" value="Sua5_yciO_yrdC"/>
    <property type="match status" value="1"/>
</dbReference>
<dbReference type="AlphaFoldDB" id="A0A7V2F4M5"/>
<dbReference type="InterPro" id="IPR004421">
    <property type="entry name" value="Carbamoyltransferase_HypF"/>
</dbReference>
<dbReference type="SUPFAM" id="SSF54975">
    <property type="entry name" value="Acylphosphatase/BLUF domain-like"/>
    <property type="match status" value="1"/>
</dbReference>
<dbReference type="PROSITE" id="PS51163">
    <property type="entry name" value="YRDC"/>
    <property type="match status" value="1"/>
</dbReference>
<dbReference type="GO" id="GO:0051604">
    <property type="term" value="P:protein maturation"/>
    <property type="evidence" value="ECO:0007669"/>
    <property type="project" value="TreeGrafter"/>
</dbReference>
<dbReference type="InterPro" id="IPR011125">
    <property type="entry name" value="Znf_HypF"/>
</dbReference>
<keyword evidence="4" id="KW-0479">Metal-binding</keyword>
<evidence type="ECO:0000256" key="3">
    <source>
        <dbReference type="ARBA" id="ARBA00022598"/>
    </source>
</evidence>
<dbReference type="GO" id="GO:0003998">
    <property type="term" value="F:acylphosphatase activity"/>
    <property type="evidence" value="ECO:0007669"/>
    <property type="project" value="UniProtKB-EC"/>
</dbReference>
<feature type="active site" evidence="9">
    <location>
        <position position="46"/>
    </location>
</feature>
<feature type="active site" evidence="9">
    <location>
        <position position="28"/>
    </location>
</feature>
<dbReference type="PROSITE" id="PS51160">
    <property type="entry name" value="ACYLPHOSPHATASE_3"/>
    <property type="match status" value="1"/>
</dbReference>
<comment type="catalytic activity">
    <reaction evidence="9">
        <text>an acyl phosphate + H2O = a carboxylate + phosphate + H(+)</text>
        <dbReference type="Rhea" id="RHEA:14965"/>
        <dbReference type="ChEBI" id="CHEBI:15377"/>
        <dbReference type="ChEBI" id="CHEBI:15378"/>
        <dbReference type="ChEBI" id="CHEBI:29067"/>
        <dbReference type="ChEBI" id="CHEBI:43474"/>
        <dbReference type="ChEBI" id="CHEBI:59918"/>
        <dbReference type="EC" id="3.6.1.7"/>
    </reaction>
</comment>
<dbReference type="InterPro" id="IPR043129">
    <property type="entry name" value="ATPase_NBD"/>
</dbReference>
<dbReference type="InterPro" id="IPR017968">
    <property type="entry name" value="Acylphosphatase_CS"/>
</dbReference>
<dbReference type="PROSITE" id="PS00150">
    <property type="entry name" value="ACYLPHOSPHATASE_1"/>
    <property type="match status" value="1"/>
</dbReference>
<evidence type="ECO:0000256" key="1">
    <source>
        <dbReference type="ARBA" id="ARBA00004711"/>
    </source>
</evidence>
<dbReference type="Pfam" id="PF22521">
    <property type="entry name" value="HypF_C_2"/>
    <property type="match status" value="1"/>
</dbReference>
<dbReference type="GO" id="GO:0016743">
    <property type="term" value="F:carboxyl- or carbamoyltransferase activity"/>
    <property type="evidence" value="ECO:0007669"/>
    <property type="project" value="UniProtKB-UniRule"/>
</dbReference>
<comment type="caution">
    <text evidence="12">The sequence shown here is derived from an EMBL/GenBank/DDBJ whole genome shotgun (WGS) entry which is preliminary data.</text>
</comment>
<dbReference type="GO" id="GO:0003725">
    <property type="term" value="F:double-stranded RNA binding"/>
    <property type="evidence" value="ECO:0007669"/>
    <property type="project" value="InterPro"/>
</dbReference>
<dbReference type="InterPro" id="IPR036046">
    <property type="entry name" value="Acylphosphatase-like_dom_sf"/>
</dbReference>
<dbReference type="Gene3D" id="3.30.110.120">
    <property type="match status" value="1"/>
</dbReference>
<accession>A0A7V2F4M5</accession>
<dbReference type="Pfam" id="PF17788">
    <property type="entry name" value="HypF_C"/>
    <property type="match status" value="1"/>
</dbReference>
<dbReference type="EC" id="6.2.-.-" evidence="8"/>
<evidence type="ECO:0000256" key="7">
    <source>
        <dbReference type="ARBA" id="ARBA00048220"/>
    </source>
</evidence>
<organism evidence="12">
    <name type="scientific">Eiseniibacteriota bacterium</name>
    <dbReference type="NCBI Taxonomy" id="2212470"/>
    <lineage>
        <taxon>Bacteria</taxon>
        <taxon>Candidatus Eiseniibacteriota</taxon>
    </lineage>
</organism>
<dbReference type="GO" id="GO:0016874">
    <property type="term" value="F:ligase activity"/>
    <property type="evidence" value="ECO:0007669"/>
    <property type="project" value="UniProtKB-UniRule"/>
</dbReference>
<comment type="similarity">
    <text evidence="2 8">Belongs to the carbamoyltransferase HypF family.</text>
</comment>
<keyword evidence="6" id="KW-0862">Zinc</keyword>
<dbReference type="InterPro" id="IPR001792">
    <property type="entry name" value="Acylphosphatase-like_dom"/>
</dbReference>
<dbReference type="SUPFAM" id="SSF55821">
    <property type="entry name" value="YrdC/RibB"/>
    <property type="match status" value="1"/>
</dbReference>
<proteinExistence type="inferred from homology"/>
<dbReference type="Gene3D" id="3.90.870.50">
    <property type="match status" value="1"/>
</dbReference>
<comment type="pathway">
    <text evidence="1">Protein modification; [NiFe] hydrogenase maturation.</text>
</comment>
<dbReference type="GO" id="GO:0008270">
    <property type="term" value="F:zinc ion binding"/>
    <property type="evidence" value="ECO:0007669"/>
    <property type="project" value="UniProtKB-KW"/>
</dbReference>
<evidence type="ECO:0000259" key="10">
    <source>
        <dbReference type="PROSITE" id="PS51160"/>
    </source>
</evidence>
<dbReference type="NCBIfam" id="TIGR00143">
    <property type="entry name" value="hypF"/>
    <property type="match status" value="1"/>
</dbReference>
<keyword evidence="9" id="KW-0378">Hydrolase</keyword>
<dbReference type="PIRSF" id="PIRSF006256">
    <property type="entry name" value="CMPcnvr_hdrg_mat"/>
    <property type="match status" value="1"/>
</dbReference>
<evidence type="ECO:0000256" key="5">
    <source>
        <dbReference type="ARBA" id="ARBA00022771"/>
    </source>
</evidence>
<feature type="domain" description="YrdC-like" evidence="11">
    <location>
        <begin position="208"/>
        <end position="391"/>
    </location>
</feature>
<dbReference type="PANTHER" id="PTHR42959">
    <property type="entry name" value="CARBAMOYLTRANSFERASE"/>
    <property type="match status" value="1"/>
</dbReference>
<evidence type="ECO:0000256" key="4">
    <source>
        <dbReference type="ARBA" id="ARBA00022723"/>
    </source>
</evidence>
<dbReference type="Gene3D" id="3.30.420.40">
    <property type="match status" value="1"/>
</dbReference>
<reference evidence="12" key="1">
    <citation type="journal article" date="2020" name="mSystems">
        <title>Genome- and Community-Level Interaction Insights into Carbon Utilization and Element Cycling Functions of Hydrothermarchaeota in Hydrothermal Sediment.</title>
        <authorList>
            <person name="Zhou Z."/>
            <person name="Liu Y."/>
            <person name="Xu W."/>
            <person name="Pan J."/>
            <person name="Luo Z.H."/>
            <person name="Li M."/>
        </authorList>
    </citation>
    <scope>NUCLEOTIDE SEQUENCE [LARGE SCALE GENOMIC DNA]</scope>
    <source>
        <strain evidence="12">SpSt-1233</strain>
    </source>
</reference>
<evidence type="ECO:0000313" key="12">
    <source>
        <dbReference type="EMBL" id="HER43966.1"/>
    </source>
</evidence>
<dbReference type="UniPathway" id="UPA00335"/>
<dbReference type="Pfam" id="PF07503">
    <property type="entry name" value="zf-HYPF"/>
    <property type="match status" value="2"/>
</dbReference>
<dbReference type="InterPro" id="IPR041440">
    <property type="entry name" value="HypF_C"/>
</dbReference>
<dbReference type="InterPro" id="IPR017945">
    <property type="entry name" value="DHBP_synth_RibB-like_a/b_dom"/>
</dbReference>
<name>A0A7V2F4M5_UNCEI</name>
<dbReference type="EMBL" id="DSEC01000412">
    <property type="protein sequence ID" value="HER43966.1"/>
    <property type="molecule type" value="Genomic_DNA"/>
</dbReference>
<dbReference type="InterPro" id="IPR051060">
    <property type="entry name" value="Carbamoyltrans_HypF-like"/>
</dbReference>
<dbReference type="InterPro" id="IPR006070">
    <property type="entry name" value="Sua5-like_dom"/>
</dbReference>
<dbReference type="SUPFAM" id="SSF53067">
    <property type="entry name" value="Actin-like ATPase domain"/>
    <property type="match status" value="1"/>
</dbReference>
<dbReference type="Pfam" id="PF00708">
    <property type="entry name" value="Acylphosphatase"/>
    <property type="match status" value="1"/>
</dbReference>
<dbReference type="PANTHER" id="PTHR42959:SF1">
    <property type="entry name" value="CARBAMOYLTRANSFERASE HYPF"/>
    <property type="match status" value="1"/>
</dbReference>
<dbReference type="Gene3D" id="3.30.420.360">
    <property type="match status" value="1"/>
</dbReference>
<comment type="catalytic activity">
    <reaction evidence="7">
        <text>C-terminal L-cysteinyl-[HypE protein] + carbamoyl phosphate + ATP + H2O = C-terminal S-carboxamide-L-cysteinyl-[HypE protein] + AMP + phosphate + diphosphate + H(+)</text>
        <dbReference type="Rhea" id="RHEA:55636"/>
        <dbReference type="Rhea" id="RHEA-COMP:14247"/>
        <dbReference type="Rhea" id="RHEA-COMP:14392"/>
        <dbReference type="ChEBI" id="CHEBI:15377"/>
        <dbReference type="ChEBI" id="CHEBI:15378"/>
        <dbReference type="ChEBI" id="CHEBI:30616"/>
        <dbReference type="ChEBI" id="CHEBI:33019"/>
        <dbReference type="ChEBI" id="CHEBI:43474"/>
        <dbReference type="ChEBI" id="CHEBI:58228"/>
        <dbReference type="ChEBI" id="CHEBI:76913"/>
        <dbReference type="ChEBI" id="CHEBI:139126"/>
        <dbReference type="ChEBI" id="CHEBI:456215"/>
    </reaction>
</comment>
<evidence type="ECO:0000256" key="2">
    <source>
        <dbReference type="ARBA" id="ARBA00008097"/>
    </source>
</evidence>
<sequence length="776" mass="84508">MTTHRDRNNDTARVRLLVRGRVQGVGFRPSVYRFARLAGVAGHVRNSKRGVVIEIEGRRDAIARFDSMLKSEAPPLARIDEYHMEEIERIGESGFAILPSDEPGGSDALFPVDAAMCGDCLCEMLDPADRRYRYPFINCTNCGPRFTIIEGLPYDRPLTTMSDFSMDGYCEAQYRDPEDRRFHAEPISCPHCGPRLYLIGSDGGEMSGDAIEGAARLIEQGMIVAVKGLGGYHLACLATDPRAVSRLRERKKRPAKPFALMFRDIDAVARYALLDERERRLIASPEAPIVLLRRSGAGLPEEIAPQNAYVGALLPYTPIHHLLMEHFELLVMTSANYSDEPLVSNEIELAGLLGAIADAALVHDRRIAHKCDDSIFFVPAGRAVPVRRARGYVPEPVDLPFDAGRPILALGGQEKSTFAVVKGGRAFLSAHLGDLGDYRSQKNYRDELEDFEQLLEVRPDVVVHDMHPDYFTTRLAGELGRGRRIAVQHHHAHAAGVMAEHGLEGPVIAVSFDGTGYGTDGALWGSEFLIARYDRFERLAHLAYVPLAGSEAAIREPWRMALVHLHRLFGDRLLAHGSPAAALFEGLPARQVLDLAQRGFHSPPTSSMGRLFDAVSFLLGGGSRVSYEAEAAVSLEALALEAGAESRSHPFHVSAGGGENAELIDPAPLLEGIMGDIAAGISRTDIARIFHNSVAALVADTVARHSERTGIRDVVVSGGVFQNRLLCELLAESARGAGWKLHWHLLVPPNDGGVSYGQAAVAAAALASAPDRGEKE</sequence>
<evidence type="ECO:0000256" key="9">
    <source>
        <dbReference type="PROSITE-ProRule" id="PRU00520"/>
    </source>
</evidence>
<keyword evidence="5" id="KW-0863">Zinc-finger</keyword>